<dbReference type="Pfam" id="PF00271">
    <property type="entry name" value="Helicase_C"/>
    <property type="match status" value="1"/>
</dbReference>
<feature type="compositionally biased region" description="Basic and acidic residues" evidence="3">
    <location>
        <begin position="510"/>
        <end position="525"/>
    </location>
</feature>
<protein>
    <submittedName>
        <fullName evidence="7">DNA repair and recombination protein RAD54B isoform X5</fullName>
    </submittedName>
</protein>
<dbReference type="SMART" id="SM00490">
    <property type="entry name" value="HELICc"/>
    <property type="match status" value="1"/>
</dbReference>
<feature type="region of interest" description="Disordered" evidence="3">
    <location>
        <begin position="510"/>
        <end position="530"/>
    </location>
</feature>
<dbReference type="PANTHER" id="PTHR45629">
    <property type="entry name" value="SNF2/RAD54 FAMILY MEMBER"/>
    <property type="match status" value="1"/>
</dbReference>
<proteinExistence type="predicted"/>
<gene>
    <name evidence="7" type="primary">RAD54B</name>
</gene>
<dbReference type="Gene3D" id="3.40.50.10810">
    <property type="entry name" value="Tandem AAA-ATPase domain"/>
    <property type="match status" value="1"/>
</dbReference>
<name>A0ABM4E0X8_9AVES</name>
<keyword evidence="2" id="KW-0067">ATP-binding</keyword>
<evidence type="ECO:0000256" key="2">
    <source>
        <dbReference type="ARBA" id="ARBA00022806"/>
    </source>
</evidence>
<evidence type="ECO:0000256" key="1">
    <source>
        <dbReference type="ARBA" id="ARBA00022801"/>
    </source>
</evidence>
<dbReference type="Proteomes" id="UP001652627">
    <property type="component" value="Chromosome 2"/>
</dbReference>
<reference evidence="7" key="2">
    <citation type="submission" date="2025-08" db="UniProtKB">
        <authorList>
            <consortium name="RefSeq"/>
        </authorList>
    </citation>
    <scope>IDENTIFICATION</scope>
    <source>
        <tissue evidence="7">Blood</tissue>
    </source>
</reference>
<dbReference type="RefSeq" id="XP_067146401.1">
    <property type="nucleotide sequence ID" value="XM_067290300.1"/>
</dbReference>
<keyword evidence="6" id="KW-1185">Reference proteome</keyword>
<feature type="domain" description="Helicase ATP-binding" evidence="4">
    <location>
        <begin position="324"/>
        <end position="491"/>
    </location>
</feature>
<dbReference type="InterPro" id="IPR000330">
    <property type="entry name" value="SNF2_N"/>
</dbReference>
<accession>A0ABM4E0X8</accession>
<evidence type="ECO:0000256" key="3">
    <source>
        <dbReference type="SAM" id="MobiDB-lite"/>
    </source>
</evidence>
<evidence type="ECO:0000313" key="6">
    <source>
        <dbReference type="Proteomes" id="UP001652627"/>
    </source>
</evidence>
<dbReference type="SMART" id="SM00487">
    <property type="entry name" value="DEXDc"/>
    <property type="match status" value="1"/>
</dbReference>
<dbReference type="PROSITE" id="PS51194">
    <property type="entry name" value="HELICASE_CTER"/>
    <property type="match status" value="1"/>
</dbReference>
<feature type="compositionally biased region" description="Polar residues" evidence="3">
    <location>
        <begin position="1"/>
        <end position="11"/>
    </location>
</feature>
<dbReference type="SUPFAM" id="SSF52540">
    <property type="entry name" value="P-loop containing nucleoside triphosphate hydrolases"/>
    <property type="match status" value="2"/>
</dbReference>
<keyword evidence="2" id="KW-0347">Helicase</keyword>
<dbReference type="GeneID" id="106483877"/>
<organism evidence="6 7">
    <name type="scientific">Apteryx mantelli</name>
    <name type="common">North Island brown kiwi</name>
    <dbReference type="NCBI Taxonomy" id="2696672"/>
    <lineage>
        <taxon>Eukaryota</taxon>
        <taxon>Metazoa</taxon>
        <taxon>Chordata</taxon>
        <taxon>Craniata</taxon>
        <taxon>Vertebrata</taxon>
        <taxon>Euteleostomi</taxon>
        <taxon>Archelosauria</taxon>
        <taxon>Archosauria</taxon>
        <taxon>Dinosauria</taxon>
        <taxon>Saurischia</taxon>
        <taxon>Theropoda</taxon>
        <taxon>Coelurosauria</taxon>
        <taxon>Aves</taxon>
        <taxon>Palaeognathae</taxon>
        <taxon>Apterygiformes</taxon>
        <taxon>Apterygidae</taxon>
        <taxon>Apteryx</taxon>
    </lineage>
</organism>
<dbReference type="Gene3D" id="3.40.50.300">
    <property type="entry name" value="P-loop containing nucleotide triphosphate hydrolases"/>
    <property type="match status" value="1"/>
</dbReference>
<feature type="region of interest" description="Disordered" evidence="3">
    <location>
        <begin position="769"/>
        <end position="801"/>
    </location>
</feature>
<sequence length="846" mass="94867">MRRSAAPSQVLGNVAKKPRFIPPGKSNAVCLKSETGESDQEMKLKEVDEKQGSAPGDARALSKIHIQNQNINFIQSVESTGEVKTTKTCNRVNKFWRLEMKTLNPPKADALYLPTSGMAGEAAAQEEPDCLTKYFSVVWCKASKKKHKKWEGDAVLITKGKSVILKDMEGKDIGRGTGYKSKELENLDESQTLRIGGKEIEVMGVISAQDFSSGRCFQTAIETHNTVPTTLSQATRKPFCNPFKRPCQPNTKENMLKVSQSYKPRHDPNASNSLVMPRPNASHQWMFNKAGLPVVDVVVDPYIVNNLRPHQKEGIIFLYECVMGMRVSGRFGAILADEMSLGKTLQCISLVWTLLHQGVYGCKPVVKRALIVTPGSLVKNWKKEFQKWLGSERIKVFTVDQDHKVEEFISSPLYSVMIISYEMLLRSLDQIQAAEFNLLICDEGHRLKNSSIKTTTALTSLSCERRIILTGTPIQNDLQEFYALIEFVNPGILGSLSTYRKIYEEPIVRSREPSATKEKRDSACDEHDESSLYEGLTDVFPQDYTPDTSSETGSGKLQVLVRLLAAIHELSPSERVVLVSNYTQTLNILQDTCKRYGYSYTRLDGHTPVSQRQQIVDSFNNKFSPAFIFLLSSKAGGVGLNLVGASHLILYDIDWNPATDIQAMARVWRDGQKHTVCIYRLLTTGSIEEKIYQRQISKQDLSGAVVDLSKTSEHIHFSTEELRNLFTLHEDSSCVTHDLLECNCMGKKDHQISSVQPQLQPLELQGSECNQNFKDPSSEKPSVSRGCQLGQNLGKPNSKKPLSMSQLMQWKHFSGRHQILDDPFLERIKENVSFIFQNVASPTSPT</sequence>
<reference evidence="6" key="1">
    <citation type="submission" date="2025-05" db="UniProtKB">
        <authorList>
            <consortium name="RefSeq"/>
        </authorList>
    </citation>
    <scope>NUCLEOTIDE SEQUENCE [LARGE SCALE GENOMIC DNA]</scope>
</reference>
<dbReference type="InterPro" id="IPR001650">
    <property type="entry name" value="Helicase_C-like"/>
</dbReference>
<feature type="region of interest" description="Disordered" evidence="3">
    <location>
        <begin position="1"/>
        <end position="43"/>
    </location>
</feature>
<feature type="domain" description="Helicase C-terminal" evidence="5">
    <location>
        <begin position="559"/>
        <end position="723"/>
    </location>
</feature>
<feature type="compositionally biased region" description="Polar residues" evidence="3">
    <location>
        <begin position="769"/>
        <end position="781"/>
    </location>
</feature>
<dbReference type="InterPro" id="IPR049730">
    <property type="entry name" value="SNF2/RAD54-like_C"/>
</dbReference>
<dbReference type="InterPro" id="IPR014001">
    <property type="entry name" value="Helicase_ATP-bd"/>
</dbReference>
<dbReference type="PROSITE" id="PS51192">
    <property type="entry name" value="HELICASE_ATP_BIND_1"/>
    <property type="match status" value="1"/>
</dbReference>
<dbReference type="Pfam" id="PF00176">
    <property type="entry name" value="SNF2-rel_dom"/>
    <property type="match status" value="1"/>
</dbReference>
<evidence type="ECO:0000313" key="7">
    <source>
        <dbReference type="RefSeq" id="XP_067146401.1"/>
    </source>
</evidence>
<dbReference type="InterPro" id="IPR038718">
    <property type="entry name" value="SNF2-like_sf"/>
</dbReference>
<dbReference type="CDD" id="cd18793">
    <property type="entry name" value="SF2_C_SNF"/>
    <property type="match status" value="1"/>
</dbReference>
<dbReference type="PANTHER" id="PTHR45629:SF7">
    <property type="entry name" value="DNA EXCISION REPAIR PROTEIN ERCC-6-RELATED"/>
    <property type="match status" value="1"/>
</dbReference>
<evidence type="ECO:0000259" key="5">
    <source>
        <dbReference type="PROSITE" id="PS51194"/>
    </source>
</evidence>
<keyword evidence="1" id="KW-0378">Hydrolase</keyword>
<dbReference type="InterPro" id="IPR050496">
    <property type="entry name" value="SNF2_RAD54_helicase_repair"/>
</dbReference>
<evidence type="ECO:0000259" key="4">
    <source>
        <dbReference type="PROSITE" id="PS51192"/>
    </source>
</evidence>
<keyword evidence="2" id="KW-0547">Nucleotide-binding</keyword>
<dbReference type="InterPro" id="IPR027417">
    <property type="entry name" value="P-loop_NTPase"/>
</dbReference>